<comment type="caution">
    <text evidence="1">The sequence shown here is derived from an EMBL/GenBank/DDBJ whole genome shotgun (WGS) entry which is preliminary data.</text>
</comment>
<dbReference type="Proteomes" id="UP000719412">
    <property type="component" value="Unassembled WGS sequence"/>
</dbReference>
<dbReference type="EMBL" id="JABDTM020025831">
    <property type="protein sequence ID" value="KAH0812717.1"/>
    <property type="molecule type" value="Genomic_DNA"/>
</dbReference>
<reference evidence="1" key="2">
    <citation type="submission" date="2021-08" db="EMBL/GenBank/DDBJ databases">
        <authorList>
            <person name="Eriksson T."/>
        </authorList>
    </citation>
    <scope>NUCLEOTIDE SEQUENCE</scope>
    <source>
        <strain evidence="1">Stoneville</strain>
        <tissue evidence="1">Whole head</tissue>
    </source>
</reference>
<accession>A0A8J6HEM2</accession>
<evidence type="ECO:0000313" key="1">
    <source>
        <dbReference type="EMBL" id="KAH0812717.1"/>
    </source>
</evidence>
<gene>
    <name evidence="1" type="ORF">GEV33_010076</name>
</gene>
<sequence length="287" mass="32140">MSDRLRVCYLWRAVSCPLSLRRRNRESAKRKSAGSCVRNRVSGLFRLENSVGAGSGQTAGTGRARNRGSRLIPIGVLKLIFAEADEFVVIAAVVNPGEIRALRNLIVLKVEEGPQKSAASDEKERHKANAITPFFPLDPGRLHREKSDSDYGAQHVATPEFWRPTCLLKKKKGPEGCSGFPEPFHSATLTGRFGIGTVRMGAEFDSFRLSLDLSARCIRNVPELQVTCRIHVKLALGRVFLLLTRWGNVTCQDGVSVIAGRRWRHHRLLTRCIQTKESFAKRYYCRP</sequence>
<protein>
    <submittedName>
        <fullName evidence="1">Uncharacterized protein</fullName>
    </submittedName>
</protein>
<keyword evidence="2" id="KW-1185">Reference proteome</keyword>
<proteinExistence type="predicted"/>
<reference evidence="1" key="1">
    <citation type="journal article" date="2020" name="J Insects Food Feed">
        <title>The yellow mealworm (Tenebrio molitor) genome: a resource for the emerging insects as food and feed industry.</title>
        <authorList>
            <person name="Eriksson T."/>
            <person name="Andere A."/>
            <person name="Kelstrup H."/>
            <person name="Emery V."/>
            <person name="Picard C."/>
        </authorList>
    </citation>
    <scope>NUCLEOTIDE SEQUENCE</scope>
    <source>
        <strain evidence="1">Stoneville</strain>
        <tissue evidence="1">Whole head</tissue>
    </source>
</reference>
<name>A0A8J6HEM2_TENMO</name>
<organism evidence="1 2">
    <name type="scientific">Tenebrio molitor</name>
    <name type="common">Yellow mealworm beetle</name>
    <dbReference type="NCBI Taxonomy" id="7067"/>
    <lineage>
        <taxon>Eukaryota</taxon>
        <taxon>Metazoa</taxon>
        <taxon>Ecdysozoa</taxon>
        <taxon>Arthropoda</taxon>
        <taxon>Hexapoda</taxon>
        <taxon>Insecta</taxon>
        <taxon>Pterygota</taxon>
        <taxon>Neoptera</taxon>
        <taxon>Endopterygota</taxon>
        <taxon>Coleoptera</taxon>
        <taxon>Polyphaga</taxon>
        <taxon>Cucujiformia</taxon>
        <taxon>Tenebrionidae</taxon>
        <taxon>Tenebrio</taxon>
    </lineage>
</organism>
<evidence type="ECO:0000313" key="2">
    <source>
        <dbReference type="Proteomes" id="UP000719412"/>
    </source>
</evidence>
<dbReference type="AlphaFoldDB" id="A0A8J6HEM2"/>